<feature type="region of interest" description="Disordered" evidence="1">
    <location>
        <begin position="1"/>
        <end position="39"/>
    </location>
</feature>
<sequence>MSRSIKGSTPIGELDHWEGTTEVPISGGPQQARDGAVRARPVPVPTELVAALEAELGAAVELRHALHREPRRSGDEADSRDAVAAALGTTLEPVAGTGGMLRLGGPGPAVAVRGELDALPVTEATGLPFSSLREGTAHVCGHDVHTAALVALTRAVRAVGPDVLGAPLLAVFQPREEAAPSGAADVVVAPEFRAHTPTAMLGVHVQPELPRGVVSARPGPVNASADEIEIRVHGSAGHGGYPHRTRDPVLALAAVVVGLQQIVARRVNPLEAGVVTIGQMTAGTAPNVVPAEASARGTVRALDADRDAILAAVREVVEHTAQAHGCRGEVTVVPNEPAVVNDEGLAAAIAATLGGRRGDERAAPTGLRLDTRFRSCGADDFSHYSAAGTPSVMLFVGTAASDAVAGTVPGLHHPAFAPDDAMVGEVARALLAAVVAAGPSLRAPQENP</sequence>
<evidence type="ECO:0000259" key="2">
    <source>
        <dbReference type="Pfam" id="PF07687"/>
    </source>
</evidence>
<dbReference type="RefSeq" id="WP_286052842.1">
    <property type="nucleotide sequence ID" value="NZ_JASVWF010000002.1"/>
</dbReference>
<proteinExistence type="predicted"/>
<evidence type="ECO:0000313" key="3">
    <source>
        <dbReference type="EMBL" id="MDL5156544.1"/>
    </source>
</evidence>
<protein>
    <submittedName>
        <fullName evidence="3">M20 family metallopeptidase</fullName>
    </submittedName>
</protein>
<dbReference type="Proteomes" id="UP001231924">
    <property type="component" value="Unassembled WGS sequence"/>
</dbReference>
<name>A0ABT7M798_9PSEU</name>
<dbReference type="InterPro" id="IPR011650">
    <property type="entry name" value="Peptidase_M20_dimer"/>
</dbReference>
<dbReference type="CDD" id="cd03886">
    <property type="entry name" value="M20_Acy1"/>
    <property type="match status" value="1"/>
</dbReference>
<dbReference type="PANTHER" id="PTHR11014">
    <property type="entry name" value="PEPTIDASE M20 FAMILY MEMBER"/>
    <property type="match status" value="1"/>
</dbReference>
<dbReference type="Pfam" id="PF01546">
    <property type="entry name" value="Peptidase_M20"/>
    <property type="match status" value="1"/>
</dbReference>
<evidence type="ECO:0000256" key="1">
    <source>
        <dbReference type="SAM" id="MobiDB-lite"/>
    </source>
</evidence>
<dbReference type="SUPFAM" id="SSF55031">
    <property type="entry name" value="Bacterial exopeptidase dimerisation domain"/>
    <property type="match status" value="1"/>
</dbReference>
<dbReference type="NCBIfam" id="TIGR01891">
    <property type="entry name" value="amidohydrolases"/>
    <property type="match status" value="1"/>
</dbReference>
<dbReference type="SUPFAM" id="SSF53187">
    <property type="entry name" value="Zn-dependent exopeptidases"/>
    <property type="match status" value="1"/>
</dbReference>
<evidence type="ECO:0000313" key="4">
    <source>
        <dbReference type="Proteomes" id="UP001231924"/>
    </source>
</evidence>
<feature type="domain" description="Peptidase M20 dimerisation" evidence="2">
    <location>
        <begin position="227"/>
        <end position="321"/>
    </location>
</feature>
<dbReference type="Gene3D" id="3.30.70.360">
    <property type="match status" value="1"/>
</dbReference>
<dbReference type="Gene3D" id="3.40.630.10">
    <property type="entry name" value="Zn peptidases"/>
    <property type="match status" value="1"/>
</dbReference>
<dbReference type="PANTHER" id="PTHR11014:SF63">
    <property type="entry name" value="METALLOPEPTIDASE, PUTATIVE (AFU_ORTHOLOGUE AFUA_6G09600)-RELATED"/>
    <property type="match status" value="1"/>
</dbReference>
<gene>
    <name evidence="3" type="ORF">QRT03_11285</name>
</gene>
<accession>A0ABT7M798</accession>
<dbReference type="InterPro" id="IPR036264">
    <property type="entry name" value="Bact_exopeptidase_dim_dom"/>
</dbReference>
<reference evidence="3 4" key="1">
    <citation type="submission" date="2023-06" db="EMBL/GenBank/DDBJ databases">
        <title>Actinomycetospora Odt1-22.</title>
        <authorList>
            <person name="Supong K."/>
        </authorList>
    </citation>
    <scope>NUCLEOTIDE SEQUENCE [LARGE SCALE GENOMIC DNA]</scope>
    <source>
        <strain evidence="3 4">Odt1-22</strain>
    </source>
</reference>
<dbReference type="Pfam" id="PF07687">
    <property type="entry name" value="M20_dimer"/>
    <property type="match status" value="1"/>
</dbReference>
<comment type="caution">
    <text evidence="3">The sequence shown here is derived from an EMBL/GenBank/DDBJ whole genome shotgun (WGS) entry which is preliminary data.</text>
</comment>
<keyword evidence="4" id="KW-1185">Reference proteome</keyword>
<dbReference type="InterPro" id="IPR017439">
    <property type="entry name" value="Amidohydrolase"/>
</dbReference>
<organism evidence="3 4">
    <name type="scientific">Actinomycetospora termitidis</name>
    <dbReference type="NCBI Taxonomy" id="3053470"/>
    <lineage>
        <taxon>Bacteria</taxon>
        <taxon>Bacillati</taxon>
        <taxon>Actinomycetota</taxon>
        <taxon>Actinomycetes</taxon>
        <taxon>Pseudonocardiales</taxon>
        <taxon>Pseudonocardiaceae</taxon>
        <taxon>Actinomycetospora</taxon>
    </lineage>
</organism>
<dbReference type="InterPro" id="IPR002933">
    <property type="entry name" value="Peptidase_M20"/>
</dbReference>
<dbReference type="EMBL" id="JASVWF010000002">
    <property type="protein sequence ID" value="MDL5156544.1"/>
    <property type="molecule type" value="Genomic_DNA"/>
</dbReference>